<dbReference type="PANTHER" id="PTHR10695:SF46">
    <property type="entry name" value="BIFUNCTIONAL COENZYME A SYNTHASE-RELATED"/>
    <property type="match status" value="1"/>
</dbReference>
<dbReference type="InParanoid" id="B9TDH0"/>
<protein>
    <submittedName>
        <fullName evidence="4">Dephospho-CoA kinase, putative</fullName>
        <ecNumber evidence="4">2.7.1.24</ecNumber>
    </submittedName>
</protein>
<accession>B9TDH0</accession>
<dbReference type="AlphaFoldDB" id="B9TDH0"/>
<dbReference type="PROSITE" id="PS51219">
    <property type="entry name" value="DPCK"/>
    <property type="match status" value="1"/>
</dbReference>
<evidence type="ECO:0000256" key="3">
    <source>
        <dbReference type="ARBA" id="ARBA00022840"/>
    </source>
</evidence>
<reference evidence="5" key="1">
    <citation type="journal article" date="2010" name="Nat. Biotechnol.">
        <title>Draft genome sequence of the oilseed species Ricinus communis.</title>
        <authorList>
            <person name="Chan A.P."/>
            <person name="Crabtree J."/>
            <person name="Zhao Q."/>
            <person name="Lorenzi H."/>
            <person name="Orvis J."/>
            <person name="Puiu D."/>
            <person name="Melake-Berhan A."/>
            <person name="Jones K.M."/>
            <person name="Redman J."/>
            <person name="Chen G."/>
            <person name="Cahoon E.B."/>
            <person name="Gedil M."/>
            <person name="Stanke M."/>
            <person name="Haas B.J."/>
            <person name="Wortman J.R."/>
            <person name="Fraser-Liggett C.M."/>
            <person name="Ravel J."/>
            <person name="Rabinowicz P.D."/>
        </authorList>
    </citation>
    <scope>NUCLEOTIDE SEQUENCE [LARGE SCALE GENOMIC DNA]</scope>
    <source>
        <strain evidence="5">cv. Hale</strain>
    </source>
</reference>
<name>B9TDH0_RICCO</name>
<organism evidence="4 5">
    <name type="scientific">Ricinus communis</name>
    <name type="common">Castor bean</name>
    <dbReference type="NCBI Taxonomy" id="3988"/>
    <lineage>
        <taxon>Eukaryota</taxon>
        <taxon>Viridiplantae</taxon>
        <taxon>Streptophyta</taxon>
        <taxon>Embryophyta</taxon>
        <taxon>Tracheophyta</taxon>
        <taxon>Spermatophyta</taxon>
        <taxon>Magnoliopsida</taxon>
        <taxon>eudicotyledons</taxon>
        <taxon>Gunneridae</taxon>
        <taxon>Pentapetalae</taxon>
        <taxon>rosids</taxon>
        <taxon>fabids</taxon>
        <taxon>Malpighiales</taxon>
        <taxon>Euphorbiaceae</taxon>
        <taxon>Acalyphoideae</taxon>
        <taxon>Acalypheae</taxon>
        <taxon>Ricinus</taxon>
    </lineage>
</organism>
<gene>
    <name evidence="4" type="ORF">RCOM_1893230</name>
</gene>
<evidence type="ECO:0000256" key="1">
    <source>
        <dbReference type="ARBA" id="ARBA00004724"/>
    </source>
</evidence>
<evidence type="ECO:0000256" key="2">
    <source>
        <dbReference type="ARBA" id="ARBA00022741"/>
    </source>
</evidence>
<dbReference type="CDD" id="cd02022">
    <property type="entry name" value="DPCK"/>
    <property type="match status" value="1"/>
</dbReference>
<evidence type="ECO:0000313" key="5">
    <source>
        <dbReference type="Proteomes" id="UP000008311"/>
    </source>
</evidence>
<comment type="pathway">
    <text evidence="1">Cofactor biosynthesis; coenzyme A biosynthesis.</text>
</comment>
<dbReference type="PANTHER" id="PTHR10695">
    <property type="entry name" value="DEPHOSPHO-COA KINASE-RELATED"/>
    <property type="match status" value="1"/>
</dbReference>
<keyword evidence="3" id="KW-0067">ATP-binding</keyword>
<evidence type="ECO:0000313" key="4">
    <source>
        <dbReference type="EMBL" id="EEF26094.1"/>
    </source>
</evidence>
<dbReference type="GO" id="GO:0005524">
    <property type="term" value="F:ATP binding"/>
    <property type="evidence" value="ECO:0007669"/>
    <property type="project" value="UniProtKB-KW"/>
</dbReference>
<dbReference type="eggNOG" id="KOG3220">
    <property type="taxonomic scope" value="Eukaryota"/>
</dbReference>
<keyword evidence="4" id="KW-0808">Transferase</keyword>
<dbReference type="NCBIfam" id="TIGR00152">
    <property type="entry name" value="dephospho-CoA kinase"/>
    <property type="match status" value="1"/>
</dbReference>
<keyword evidence="5" id="KW-1185">Reference proteome</keyword>
<dbReference type="InterPro" id="IPR027417">
    <property type="entry name" value="P-loop_NTPase"/>
</dbReference>
<keyword evidence="4" id="KW-0418">Kinase</keyword>
<keyword evidence="2" id="KW-0547">Nucleotide-binding</keyword>
<dbReference type="GO" id="GO:0004140">
    <property type="term" value="F:dephospho-CoA kinase activity"/>
    <property type="evidence" value="ECO:0000318"/>
    <property type="project" value="GO_Central"/>
</dbReference>
<dbReference type="EMBL" id="EQ978207">
    <property type="protein sequence ID" value="EEF26094.1"/>
    <property type="molecule type" value="Genomic_DNA"/>
</dbReference>
<dbReference type="SUPFAM" id="SSF52540">
    <property type="entry name" value="P-loop containing nucleoside triphosphate hydrolases"/>
    <property type="match status" value="1"/>
</dbReference>
<dbReference type="Pfam" id="PF01121">
    <property type="entry name" value="CoaE"/>
    <property type="match status" value="1"/>
</dbReference>
<dbReference type="HAMAP" id="MF_00376">
    <property type="entry name" value="Dephospho_CoA_kinase"/>
    <property type="match status" value="1"/>
</dbReference>
<dbReference type="EC" id="2.7.1.24" evidence="4"/>
<dbReference type="GO" id="GO:0015937">
    <property type="term" value="P:coenzyme A biosynthetic process"/>
    <property type="evidence" value="ECO:0000318"/>
    <property type="project" value="GO_Central"/>
</dbReference>
<dbReference type="InterPro" id="IPR001977">
    <property type="entry name" value="Depp_CoAkinase"/>
</dbReference>
<dbReference type="Gene3D" id="3.40.50.300">
    <property type="entry name" value="P-loop containing nucleotide triphosphate hydrolases"/>
    <property type="match status" value="1"/>
</dbReference>
<proteinExistence type="inferred from homology"/>
<sequence length="199" mass="21959">MRVVGITGGIGSGKTAVTNIFAELGITVVDADVCSRIVVEPGKPALTEIAQRFGADVLHKDGTLDRAAMRARVFSNPDDRKALEHITHPRIAEEIAYQLKHAASPYVILVSPLLVEGNQHKFCDRILVVDVPEETQLQRTIVRDNNDAAQVQRIIASQASRQQRLARADDVIENTGTLKQLREKVIALHERYLQLAQNA</sequence>
<dbReference type="Proteomes" id="UP000008311">
    <property type="component" value="Unassembled WGS sequence"/>
</dbReference>
<dbReference type="STRING" id="3988.B9TDH0"/>